<dbReference type="EMBL" id="JALLBG020000152">
    <property type="protein sequence ID" value="KAL3761282.1"/>
    <property type="molecule type" value="Genomic_DNA"/>
</dbReference>
<evidence type="ECO:0000313" key="2">
    <source>
        <dbReference type="EMBL" id="KAL3761283.1"/>
    </source>
</evidence>
<sequence length="76" mass="8174">MSGMFRGADKFNGDLSSWDISFVIDMASDIYTDSGCTFDGGGGGGREGVSYGKVTSVNKYEEEKKENIEDLTTNAN</sequence>
<evidence type="ECO:0000313" key="1">
    <source>
        <dbReference type="EMBL" id="KAL3761282.1"/>
    </source>
</evidence>
<dbReference type="Pfam" id="PF03382">
    <property type="entry name" value="DUF285"/>
    <property type="match status" value="1"/>
</dbReference>
<dbReference type="Proteomes" id="UP001530293">
    <property type="component" value="Unassembled WGS sequence"/>
</dbReference>
<proteinExistence type="predicted"/>
<dbReference type="AlphaFoldDB" id="A0ABD3MCG2"/>
<gene>
    <name evidence="1" type="ORF">ACHAWU_010195</name>
    <name evidence="2" type="ORF">ACHAWU_010196</name>
</gene>
<dbReference type="EMBL" id="JALLBG020000152">
    <property type="protein sequence ID" value="KAL3761283.1"/>
    <property type="molecule type" value="Genomic_DNA"/>
</dbReference>
<comment type="caution">
    <text evidence="1">The sequence shown here is derived from an EMBL/GenBank/DDBJ whole genome shotgun (WGS) entry which is preliminary data.</text>
</comment>
<evidence type="ECO:0000313" key="3">
    <source>
        <dbReference type="Proteomes" id="UP001530293"/>
    </source>
</evidence>
<organism evidence="1 3">
    <name type="scientific">Discostella pseudostelligera</name>
    <dbReference type="NCBI Taxonomy" id="259834"/>
    <lineage>
        <taxon>Eukaryota</taxon>
        <taxon>Sar</taxon>
        <taxon>Stramenopiles</taxon>
        <taxon>Ochrophyta</taxon>
        <taxon>Bacillariophyta</taxon>
        <taxon>Coscinodiscophyceae</taxon>
        <taxon>Thalassiosirophycidae</taxon>
        <taxon>Stephanodiscales</taxon>
        <taxon>Stephanodiscaceae</taxon>
        <taxon>Discostella</taxon>
    </lineage>
</organism>
<keyword evidence="3" id="KW-1185">Reference proteome</keyword>
<protein>
    <submittedName>
        <fullName evidence="1">Uncharacterized protein</fullName>
    </submittedName>
</protein>
<dbReference type="InterPro" id="IPR005046">
    <property type="entry name" value="DUF285"/>
</dbReference>
<accession>A0ABD3MCG2</accession>
<name>A0ABD3MCG2_9STRA</name>
<reference evidence="1 3" key="1">
    <citation type="submission" date="2024-10" db="EMBL/GenBank/DDBJ databases">
        <title>Updated reference genomes for cyclostephanoid diatoms.</title>
        <authorList>
            <person name="Roberts W.R."/>
            <person name="Alverson A.J."/>
        </authorList>
    </citation>
    <scope>NUCLEOTIDE SEQUENCE [LARGE SCALE GENOMIC DNA]</scope>
    <source>
        <strain evidence="1 3">AJA232-27</strain>
    </source>
</reference>